<evidence type="ECO:0000313" key="2">
    <source>
        <dbReference type="EMBL" id="BAG00392.1"/>
    </source>
</evidence>
<feature type="region of interest" description="Disordered" evidence="1">
    <location>
        <begin position="1"/>
        <end position="25"/>
    </location>
</feature>
<evidence type="ECO:0000313" key="3">
    <source>
        <dbReference type="Proteomes" id="UP000001510"/>
    </source>
</evidence>
<name>B0JP81_MICAN</name>
<dbReference type="AlphaFoldDB" id="B0JP81"/>
<accession>B0JP81</accession>
<dbReference type="Proteomes" id="UP000001510">
    <property type="component" value="Chromosome"/>
</dbReference>
<dbReference type="EnsemblBacteria" id="BAG00392">
    <property type="protein sequence ID" value="BAG00392"/>
    <property type="gene ID" value="MAE_05700"/>
</dbReference>
<proteinExistence type="predicted"/>
<gene>
    <name evidence="2" type="ordered locus">MAE_05700</name>
</gene>
<feature type="compositionally biased region" description="Polar residues" evidence="1">
    <location>
        <begin position="1"/>
        <end position="15"/>
    </location>
</feature>
<keyword evidence="3" id="KW-1185">Reference proteome</keyword>
<evidence type="ECO:0000256" key="1">
    <source>
        <dbReference type="SAM" id="MobiDB-lite"/>
    </source>
</evidence>
<protein>
    <submittedName>
        <fullName evidence="2">Uncharacterized protein</fullName>
    </submittedName>
</protein>
<dbReference type="KEGG" id="mar:MAE_05700"/>
<dbReference type="PaxDb" id="449447-MAE_05700"/>
<reference evidence="2 3" key="1">
    <citation type="journal article" date="2007" name="DNA Res.">
        <title>Complete genomic structure of the bloom-forming toxic cyanobacterium Microcystis aeruginosa NIES-843.</title>
        <authorList>
            <person name="Kaneko T."/>
            <person name="Nakajima N."/>
            <person name="Okamoto S."/>
            <person name="Suzuki I."/>
            <person name="Tanabe Y."/>
            <person name="Tamaoki M."/>
            <person name="Nakamura Y."/>
            <person name="Kasai F."/>
            <person name="Watanabe A."/>
            <person name="Kawashima K."/>
            <person name="Kishida Y."/>
            <person name="Ono A."/>
            <person name="Shimizu Y."/>
            <person name="Takahashi C."/>
            <person name="Minami C."/>
            <person name="Fujishiro T."/>
            <person name="Kohara M."/>
            <person name="Katoh M."/>
            <person name="Nakazaki N."/>
            <person name="Nakayama S."/>
            <person name="Yamada M."/>
            <person name="Tabata S."/>
            <person name="Watanabe M.M."/>
        </authorList>
    </citation>
    <scope>NUCLEOTIDE SEQUENCE [LARGE SCALE GENOMIC DNA]</scope>
    <source>
        <strain evidence="3">NIES-843 / IAM M-247</strain>
    </source>
</reference>
<dbReference type="HOGENOM" id="CLU_2058681_0_0_3"/>
<sequence length="119" mass="13823">MAQTPQPAIGQSQTEQKIDNYFSPIQPDGTPKLGIDRWWATAGVDKEITVNWTVEVKEKGEYYLRLGVDLENFDVIKRFRKWKLSDQVSIKISDDYNRPVSSYWDLNKFQAQTKPKLAL</sequence>
<organism evidence="2 3">
    <name type="scientific">Microcystis aeruginosa (strain NIES-843 / IAM M-2473)</name>
    <dbReference type="NCBI Taxonomy" id="449447"/>
    <lineage>
        <taxon>Bacteria</taxon>
        <taxon>Bacillati</taxon>
        <taxon>Cyanobacteriota</taxon>
        <taxon>Cyanophyceae</taxon>
        <taxon>Oscillatoriophycideae</taxon>
        <taxon>Chroococcales</taxon>
        <taxon>Microcystaceae</taxon>
        <taxon>Microcystis</taxon>
    </lineage>
</organism>
<dbReference type="EMBL" id="AP009552">
    <property type="protein sequence ID" value="BAG00392.1"/>
    <property type="molecule type" value="Genomic_DNA"/>
</dbReference>